<dbReference type="SUPFAM" id="SSF56219">
    <property type="entry name" value="DNase I-like"/>
    <property type="match status" value="1"/>
</dbReference>
<evidence type="ECO:0000256" key="1">
    <source>
        <dbReference type="SAM" id="SignalP"/>
    </source>
</evidence>
<name>A0A0C3PSA3_PHLG1</name>
<dbReference type="Gene3D" id="3.60.10.10">
    <property type="entry name" value="Endonuclease/exonuclease/phosphatase"/>
    <property type="match status" value="1"/>
</dbReference>
<evidence type="ECO:0000259" key="2">
    <source>
        <dbReference type="Pfam" id="PF03372"/>
    </source>
</evidence>
<dbReference type="Proteomes" id="UP000053257">
    <property type="component" value="Unassembled WGS sequence"/>
</dbReference>
<evidence type="ECO:0000313" key="3">
    <source>
        <dbReference type="EMBL" id="KIP10233.1"/>
    </source>
</evidence>
<dbReference type="OrthoDB" id="47488at2759"/>
<proteinExistence type="predicted"/>
<dbReference type="HOGENOM" id="CLU_003608_0_0_1"/>
<dbReference type="PANTHER" id="PTHR42834:SF1">
    <property type="entry name" value="ENDONUCLEASE_EXONUCLEASE_PHOSPHATASE FAMILY PROTEIN (AFU_ORTHOLOGUE AFUA_3G09210)"/>
    <property type="match status" value="1"/>
</dbReference>
<organism evidence="3 4">
    <name type="scientific">Phlebiopsis gigantea (strain 11061_1 CR5-6)</name>
    <name type="common">White-rot fungus</name>
    <name type="synonym">Peniophora gigantea</name>
    <dbReference type="NCBI Taxonomy" id="745531"/>
    <lineage>
        <taxon>Eukaryota</taxon>
        <taxon>Fungi</taxon>
        <taxon>Dikarya</taxon>
        <taxon>Basidiomycota</taxon>
        <taxon>Agaricomycotina</taxon>
        <taxon>Agaricomycetes</taxon>
        <taxon>Polyporales</taxon>
        <taxon>Phanerochaetaceae</taxon>
        <taxon>Phlebiopsis</taxon>
    </lineage>
</organism>
<keyword evidence="4" id="KW-1185">Reference proteome</keyword>
<reference evidence="3 4" key="1">
    <citation type="journal article" date="2014" name="PLoS Genet.">
        <title>Analysis of the Phlebiopsis gigantea genome, transcriptome and secretome provides insight into its pioneer colonization strategies of wood.</title>
        <authorList>
            <person name="Hori C."/>
            <person name="Ishida T."/>
            <person name="Igarashi K."/>
            <person name="Samejima M."/>
            <person name="Suzuki H."/>
            <person name="Master E."/>
            <person name="Ferreira P."/>
            <person name="Ruiz-Duenas F.J."/>
            <person name="Held B."/>
            <person name="Canessa P."/>
            <person name="Larrondo L.F."/>
            <person name="Schmoll M."/>
            <person name="Druzhinina I.S."/>
            <person name="Kubicek C.P."/>
            <person name="Gaskell J.A."/>
            <person name="Kersten P."/>
            <person name="St John F."/>
            <person name="Glasner J."/>
            <person name="Sabat G."/>
            <person name="Splinter BonDurant S."/>
            <person name="Syed K."/>
            <person name="Yadav J."/>
            <person name="Mgbeahuruike A.C."/>
            <person name="Kovalchuk A."/>
            <person name="Asiegbu F.O."/>
            <person name="Lackner G."/>
            <person name="Hoffmeister D."/>
            <person name="Rencoret J."/>
            <person name="Gutierrez A."/>
            <person name="Sun H."/>
            <person name="Lindquist E."/>
            <person name="Barry K."/>
            <person name="Riley R."/>
            <person name="Grigoriev I.V."/>
            <person name="Henrissat B."/>
            <person name="Kues U."/>
            <person name="Berka R.M."/>
            <person name="Martinez A.T."/>
            <person name="Covert S.F."/>
            <person name="Blanchette R.A."/>
            <person name="Cullen D."/>
        </authorList>
    </citation>
    <scope>NUCLEOTIDE SEQUENCE [LARGE SCALE GENOMIC DNA]</scope>
    <source>
        <strain evidence="3 4">11061_1 CR5-6</strain>
    </source>
</reference>
<dbReference type="InterPro" id="IPR036691">
    <property type="entry name" value="Endo/exonu/phosph_ase_sf"/>
</dbReference>
<dbReference type="CDD" id="cd04486">
    <property type="entry name" value="YhcR_OBF_like"/>
    <property type="match status" value="1"/>
</dbReference>
<accession>A0A0C3PSA3</accession>
<dbReference type="AlphaFoldDB" id="A0A0C3PSA3"/>
<feature type="domain" description="Endonuclease/exonuclease/phosphatase" evidence="2">
    <location>
        <begin position="330"/>
        <end position="611"/>
    </location>
</feature>
<sequence length="623" mass="66531">MLTYALSLLFILQCASVRSVYSTSIADIQGSAFRSPYEGQSVQNVTGVVTMKLSTGFYIQSDPVQDARVSTGLYVYSSSSKVLGTVQVGDMISLSGNVQEYRSKSYPTYLLGTQLSSPTNVTVLSSSNTVRPVVLGVDRSHPTQYLSALDIGHDGFLTVPGNQSQVEVKNATSQPTKFGLDFWSSLEGQLVTVPKPVSIGFENAYGEFWVRGHWKVTGGNARGGLTLVFGPDGIPDPGPEAVLIGTPADGTKNPTMCVGKTLSDITGVVQYQFGFYYIIPLTAPTILTVPEATVPSTKLTSISNNGCAVTLGDYNVDNMGPDSSHLPTIATHIASYLKTPDLMFLQEIQDNSGKTSDGTVSGNVTLSKLSAAIASQSSVTYNFTEIAPVDGQDGGIPGGNIRPAYLFNPKRISLVSGSSTGGPLDAVKPVFGHDGRLTLNFNPGRIDPTNAAWDTSRKPLVAAWQTASGARFFTINVHDASKSGGGSSVQGDPRPPLNIDIEQRTAQVQVIASFIKSVLKMDPLANVIIVGDFNEFVQTRSAFAAFNGIAFEVDDLAGLAPEEKYTYVYGNLMEQLDHIFVSPVMALRKVEVEHVHVNTWAPSYDAKTSDHDPSVARVRVCGL</sequence>
<dbReference type="PANTHER" id="PTHR42834">
    <property type="entry name" value="ENDONUCLEASE/EXONUCLEASE/PHOSPHATASE FAMILY PROTEIN (AFU_ORTHOLOGUE AFUA_3G09210)"/>
    <property type="match status" value="1"/>
</dbReference>
<dbReference type="EMBL" id="KN840457">
    <property type="protein sequence ID" value="KIP10233.1"/>
    <property type="molecule type" value="Genomic_DNA"/>
</dbReference>
<dbReference type="Pfam" id="PF03372">
    <property type="entry name" value="Exo_endo_phos"/>
    <property type="match status" value="1"/>
</dbReference>
<protein>
    <recommendedName>
        <fullName evidence="2">Endonuclease/exonuclease/phosphatase domain-containing protein</fullName>
    </recommendedName>
</protein>
<gene>
    <name evidence="3" type="ORF">PHLGIDRAFT_101585</name>
</gene>
<dbReference type="STRING" id="745531.A0A0C3PSA3"/>
<dbReference type="GO" id="GO:0003824">
    <property type="term" value="F:catalytic activity"/>
    <property type="evidence" value="ECO:0007669"/>
    <property type="project" value="InterPro"/>
</dbReference>
<evidence type="ECO:0000313" key="4">
    <source>
        <dbReference type="Proteomes" id="UP000053257"/>
    </source>
</evidence>
<feature type="signal peptide" evidence="1">
    <location>
        <begin position="1"/>
        <end position="22"/>
    </location>
</feature>
<feature type="chain" id="PRO_5002168106" description="Endonuclease/exonuclease/phosphatase domain-containing protein" evidence="1">
    <location>
        <begin position="23"/>
        <end position="623"/>
    </location>
</feature>
<keyword evidence="1" id="KW-0732">Signal</keyword>
<dbReference type="InterPro" id="IPR005135">
    <property type="entry name" value="Endo/exonuclease/phosphatase"/>
</dbReference>